<reference evidence="3 4" key="3">
    <citation type="journal article" date="2022" name="Int. J. Syst. Evol. Microbiol.">
        <title>Strains of Bradyrhizobium barranii sp. nov. associated with legumes native to Canada are symbionts of soybeans and belong to different subspecies (subsp. barranii subsp. nov. and subsp. apii subsp. nov.) and symbiovars (sv. glycinearum and sv. septentrionale).</title>
        <authorList>
            <person name="Bromfield E.S.P."/>
            <person name="Cloutier S."/>
            <person name="Wasai-Hara S."/>
            <person name="Minamisawa K."/>
        </authorList>
    </citation>
    <scope>NUCLEOTIDE SEQUENCE [LARGE SCALE GENOMIC DNA]</scope>
    <source>
        <strain evidence="3 4">323S2</strain>
    </source>
</reference>
<evidence type="ECO:0000313" key="2">
    <source>
        <dbReference type="EMBL" id="NYY96101.1"/>
    </source>
</evidence>
<gene>
    <name evidence="3" type="ORF">G6321_00019050</name>
    <name evidence="2" type="ORF">G6321_49150</name>
</gene>
<dbReference type="AlphaFoldDB" id="A0A7Z0QLD1"/>
<dbReference type="RefSeq" id="WP_166342362.1">
    <property type="nucleotide sequence ID" value="NZ_CP088280.1"/>
</dbReference>
<protein>
    <submittedName>
        <fullName evidence="2">Uncharacterized protein</fullName>
    </submittedName>
</protein>
<evidence type="ECO:0000313" key="3">
    <source>
        <dbReference type="EMBL" id="UGX97112.1"/>
    </source>
</evidence>
<sequence length="193" mass="21539">MNRIIRAFSEAATGEAEPVEVHQISTSDPIFFFGLDPATIALLGTAMTWAIKTWKDVEEIRKIRAETQKVKSFKPEEIEKIFDRKIQEEVAIAIDQKVNELVPVKDGAGRHHEQRGDMKWALESILSRVERGMTVEVRFLPPPAPSEGEAQSTSAASFETLKAVTPQLQFPEPDKTPVLALPPSDPPSEQPRK</sequence>
<accession>A0A7Z0QLD1</accession>
<feature type="compositionally biased region" description="Pro residues" evidence="1">
    <location>
        <begin position="183"/>
        <end position="193"/>
    </location>
</feature>
<proteinExistence type="predicted"/>
<name>A0A7Z0QLD1_9BRAD</name>
<dbReference type="Proteomes" id="UP000564836">
    <property type="component" value="Chromosome"/>
</dbReference>
<reference evidence="2" key="2">
    <citation type="submission" date="2020-06" db="EMBL/GenBank/DDBJ databases">
        <title>Whole Genome Sequence of Bradyrhizobium sp. Strain 323S2.</title>
        <authorList>
            <person name="Bromfield E.S.P."/>
        </authorList>
    </citation>
    <scope>NUCLEOTIDE SEQUENCE [LARGE SCALE GENOMIC DNA]</scope>
    <source>
        <strain evidence="2">323S2</strain>
    </source>
</reference>
<evidence type="ECO:0000313" key="4">
    <source>
        <dbReference type="Proteomes" id="UP000564836"/>
    </source>
</evidence>
<reference evidence="3 4" key="1">
    <citation type="journal article" date="2017" name="Syst. Appl. Microbiol.">
        <title>Soybeans inoculated with root zone soils of Canadian native legumes harbour diverse and novel Bradyrhizobium spp. that possess agricultural potential.</title>
        <authorList>
            <person name="Bromfield E.S.P."/>
            <person name="Cloutier S."/>
            <person name="Tambong J.T."/>
            <person name="Tran Thi T.V."/>
        </authorList>
    </citation>
    <scope>NUCLEOTIDE SEQUENCE [LARGE SCALE GENOMIC DNA]</scope>
    <source>
        <strain evidence="3 4">323S2</strain>
    </source>
</reference>
<dbReference type="EMBL" id="CP088280">
    <property type="protein sequence ID" value="UGX97112.1"/>
    <property type="molecule type" value="Genomic_DNA"/>
</dbReference>
<organism evidence="2">
    <name type="scientific">Bradyrhizobium barranii subsp. barranii</name>
    <dbReference type="NCBI Taxonomy" id="2823807"/>
    <lineage>
        <taxon>Bacteria</taxon>
        <taxon>Pseudomonadati</taxon>
        <taxon>Pseudomonadota</taxon>
        <taxon>Alphaproteobacteria</taxon>
        <taxon>Hyphomicrobiales</taxon>
        <taxon>Nitrobacteraceae</taxon>
        <taxon>Bradyrhizobium</taxon>
        <taxon>Bradyrhizobium barranii</taxon>
    </lineage>
</organism>
<feature type="region of interest" description="Disordered" evidence="1">
    <location>
        <begin position="140"/>
        <end position="193"/>
    </location>
</feature>
<dbReference type="EMBL" id="JACBFH010000001">
    <property type="protein sequence ID" value="NYY96101.1"/>
    <property type="molecule type" value="Genomic_DNA"/>
</dbReference>
<evidence type="ECO:0000256" key="1">
    <source>
        <dbReference type="SAM" id="MobiDB-lite"/>
    </source>
</evidence>